<evidence type="ECO:0000256" key="2">
    <source>
        <dbReference type="SAM" id="MobiDB-lite"/>
    </source>
</evidence>
<dbReference type="EMBL" id="DUIH01000004">
    <property type="protein sequence ID" value="HIH69242.1"/>
    <property type="molecule type" value="Genomic_DNA"/>
</dbReference>
<evidence type="ECO:0000313" key="4">
    <source>
        <dbReference type="Proteomes" id="UP000600363"/>
    </source>
</evidence>
<feature type="region of interest" description="Disordered" evidence="2">
    <location>
        <begin position="63"/>
        <end position="84"/>
    </location>
</feature>
<evidence type="ECO:0000313" key="3">
    <source>
        <dbReference type="EMBL" id="HIH69242.1"/>
    </source>
</evidence>
<accession>A0A832VWQ3</accession>
<dbReference type="AlphaFoldDB" id="A0A832VWQ3"/>
<dbReference type="Pfam" id="PF02697">
    <property type="entry name" value="VAPB_antitox"/>
    <property type="match status" value="1"/>
</dbReference>
<name>A0A832VWQ3_9EURY</name>
<sequence length="84" mass="9478">MATKTISLSEDAYEILKAKKREGESFSDVIRRELGGKRSTKAREVIDLVLSYPLEVRESLAESVEEGRRLRENARPRTDGNGVL</sequence>
<dbReference type="InterPro" id="IPR003847">
    <property type="entry name" value="Put_antitoxin"/>
</dbReference>
<comment type="caution">
    <text evidence="3">The sequence shown here is derived from an EMBL/GenBank/DDBJ whole genome shotgun (WGS) entry which is preliminary data.</text>
</comment>
<gene>
    <name evidence="3" type="ORF">HA299_01270</name>
</gene>
<proteinExistence type="predicted"/>
<evidence type="ECO:0008006" key="5">
    <source>
        <dbReference type="Google" id="ProtNLM"/>
    </source>
</evidence>
<evidence type="ECO:0000256" key="1">
    <source>
        <dbReference type="ARBA" id="ARBA00022649"/>
    </source>
</evidence>
<protein>
    <recommendedName>
        <fullName evidence="5">Antitoxin</fullName>
    </recommendedName>
</protein>
<dbReference type="Proteomes" id="UP000600363">
    <property type="component" value="Unassembled WGS sequence"/>
</dbReference>
<reference evidence="3" key="1">
    <citation type="journal article" date="2020" name="bioRxiv">
        <title>A rank-normalized archaeal taxonomy based on genome phylogeny resolves widespread incomplete and uneven classifications.</title>
        <authorList>
            <person name="Rinke C."/>
            <person name="Chuvochina M."/>
            <person name="Mussig A.J."/>
            <person name="Chaumeil P.-A."/>
            <person name="Waite D.W."/>
            <person name="Whitman W.B."/>
            <person name="Parks D.H."/>
            <person name="Hugenholtz P."/>
        </authorList>
    </citation>
    <scope>NUCLEOTIDE SEQUENCE</scope>
    <source>
        <strain evidence="3">UBA12518</strain>
    </source>
</reference>
<keyword evidence="1" id="KW-1277">Toxin-antitoxin system</keyword>
<dbReference type="RefSeq" id="WP_042686331.1">
    <property type="nucleotide sequence ID" value="NZ_DUIH01000004.1"/>
</dbReference>
<feature type="compositionally biased region" description="Basic and acidic residues" evidence="2">
    <location>
        <begin position="63"/>
        <end position="78"/>
    </location>
</feature>
<organism evidence="3 4">
    <name type="scientific">Methermicoccus shengliensis</name>
    <dbReference type="NCBI Taxonomy" id="660064"/>
    <lineage>
        <taxon>Archaea</taxon>
        <taxon>Methanobacteriati</taxon>
        <taxon>Methanobacteriota</taxon>
        <taxon>Stenosarchaea group</taxon>
        <taxon>Methanomicrobia</taxon>
        <taxon>Methanosarcinales</taxon>
        <taxon>Methermicoccaceae</taxon>
        <taxon>Methermicoccus</taxon>
    </lineage>
</organism>